<evidence type="ECO:0000256" key="4">
    <source>
        <dbReference type="ARBA" id="ARBA00022691"/>
    </source>
</evidence>
<evidence type="ECO:0000313" key="6">
    <source>
        <dbReference type="EMBL" id="AEF84163.1"/>
    </source>
</evidence>
<evidence type="ECO:0000256" key="5">
    <source>
        <dbReference type="ARBA" id="ARBA00047942"/>
    </source>
</evidence>
<evidence type="ECO:0000256" key="1">
    <source>
        <dbReference type="ARBA" id="ARBA00011900"/>
    </source>
</evidence>
<dbReference type="Proteomes" id="UP000009223">
    <property type="component" value="Chromosome"/>
</dbReference>
<dbReference type="InterPro" id="IPR012327">
    <property type="entry name" value="MeTrfase_D12"/>
</dbReference>
<dbReference type="GO" id="GO:0003676">
    <property type="term" value="F:nucleic acid binding"/>
    <property type="evidence" value="ECO:0007669"/>
    <property type="project" value="InterPro"/>
</dbReference>
<accession>F5YRF8</accession>
<comment type="catalytic activity">
    <reaction evidence="5">
        <text>a 2'-deoxyadenosine in DNA + S-adenosyl-L-methionine = an N(6)-methyl-2'-deoxyadenosine in DNA + S-adenosyl-L-homocysteine + H(+)</text>
        <dbReference type="Rhea" id="RHEA:15197"/>
        <dbReference type="Rhea" id="RHEA-COMP:12418"/>
        <dbReference type="Rhea" id="RHEA-COMP:12419"/>
        <dbReference type="ChEBI" id="CHEBI:15378"/>
        <dbReference type="ChEBI" id="CHEBI:57856"/>
        <dbReference type="ChEBI" id="CHEBI:59789"/>
        <dbReference type="ChEBI" id="CHEBI:90615"/>
        <dbReference type="ChEBI" id="CHEBI:90616"/>
        <dbReference type="EC" id="2.1.1.72"/>
    </reaction>
</comment>
<proteinExistence type="predicted"/>
<dbReference type="KEGG" id="tpi:TREPR_1274"/>
<dbReference type="GO" id="GO:0009307">
    <property type="term" value="P:DNA restriction-modification system"/>
    <property type="evidence" value="ECO:0007669"/>
    <property type="project" value="InterPro"/>
</dbReference>
<dbReference type="STRING" id="545694.TREPR_1274"/>
<dbReference type="PROSITE" id="PS00092">
    <property type="entry name" value="N6_MTASE"/>
    <property type="match status" value="1"/>
</dbReference>
<keyword evidence="7" id="KW-1185">Reference proteome</keyword>
<dbReference type="EMBL" id="CP001843">
    <property type="protein sequence ID" value="AEF84163.1"/>
    <property type="molecule type" value="Genomic_DNA"/>
</dbReference>
<organism evidence="6 7">
    <name type="scientific">Treponema primitia (strain ATCC BAA-887 / DSM 12427 / ZAS-2)</name>
    <dbReference type="NCBI Taxonomy" id="545694"/>
    <lineage>
        <taxon>Bacteria</taxon>
        <taxon>Pseudomonadati</taxon>
        <taxon>Spirochaetota</taxon>
        <taxon>Spirochaetia</taxon>
        <taxon>Spirochaetales</taxon>
        <taxon>Treponemataceae</taxon>
        <taxon>Treponema</taxon>
    </lineage>
</organism>
<evidence type="ECO:0000256" key="3">
    <source>
        <dbReference type="ARBA" id="ARBA00022679"/>
    </source>
</evidence>
<dbReference type="SUPFAM" id="SSF53335">
    <property type="entry name" value="S-adenosyl-L-methionine-dependent methyltransferases"/>
    <property type="match status" value="1"/>
</dbReference>
<dbReference type="EC" id="2.1.1.72" evidence="1"/>
<name>F5YRF8_TREPZ</name>
<keyword evidence="3 6" id="KW-0808">Transferase</keyword>
<keyword evidence="4" id="KW-0949">S-adenosyl-L-methionine</keyword>
<keyword evidence="2 6" id="KW-0489">Methyltransferase</keyword>
<gene>
    <name evidence="6" type="ordered locus">TREPR_1274</name>
</gene>
<dbReference type="AlphaFoldDB" id="F5YRF8"/>
<dbReference type="GO" id="GO:0009007">
    <property type="term" value="F:site-specific DNA-methyltransferase (adenine-specific) activity"/>
    <property type="evidence" value="ECO:0007669"/>
    <property type="project" value="UniProtKB-EC"/>
</dbReference>
<dbReference type="REBASE" id="36234">
    <property type="entry name" value="M.TprZAS2ORF1274P"/>
</dbReference>
<dbReference type="PRINTS" id="PR00505">
    <property type="entry name" value="D12N6MTFRASE"/>
</dbReference>
<sequence>MRLFLYPLLTREEGRSKGKGLFGVDPAPFRGNILHKSIISGKKRKEKGRPTISIKIYTLERFFEIKYNFVLMGGQLDLVDIKIQEGLREKEPYLTQQLITYIGNKRALLDFIGTGVNRVQARLQKQKLAIFDVFSGSGIVSRYFKQFSKLLVVNDLEKYTKIINTCYLSNEDEIDVGKLKNYYNEIVFEASNTIKKGIIAELYAPQDDTNIKPDERVFYTVRNAMYIDTVRQLIEKIPRPEQAYFLAPLLSEASIHANTSGVFKGFYKNKETGIGQFGGKNQDALFRITGNIKLPFPIFSNFNSDVLIYNGDSNKIIAEAPEVDLAYLDPPYNQHPYGSNYFMLNLILDYKYPESTSKISGIPDNWARSNYNKGNYACQVLTELVTNIKAKFILISFNSEGFISLEQMTNILTRIGRVEILETKYNTFRGSRNLGKREIHVKEYLYLLEK</sequence>
<dbReference type="eggNOG" id="COG3392">
    <property type="taxonomic scope" value="Bacteria"/>
</dbReference>
<evidence type="ECO:0000256" key="2">
    <source>
        <dbReference type="ARBA" id="ARBA00022603"/>
    </source>
</evidence>
<protein>
    <recommendedName>
        <fullName evidence="1">site-specific DNA-methyltransferase (adenine-specific)</fullName>
        <ecNumber evidence="1">2.1.1.72</ecNumber>
    </recommendedName>
</protein>
<reference evidence="7" key="1">
    <citation type="submission" date="2009-12" db="EMBL/GenBank/DDBJ databases">
        <title>Complete sequence of Treponema primitia strain ZAS-2.</title>
        <authorList>
            <person name="Tetu S.G."/>
            <person name="Matson E."/>
            <person name="Ren Q."/>
            <person name="Seshadri R."/>
            <person name="Elbourne L."/>
            <person name="Hassan K.A."/>
            <person name="Durkin A."/>
            <person name="Radune D."/>
            <person name="Mohamoud Y."/>
            <person name="Shay R."/>
            <person name="Jin S."/>
            <person name="Zhang X."/>
            <person name="Lucey K."/>
            <person name="Ballor N.R."/>
            <person name="Ottesen E."/>
            <person name="Rosenthal R."/>
            <person name="Allen A."/>
            <person name="Leadbetter J.R."/>
            <person name="Paulsen I.T."/>
        </authorList>
    </citation>
    <scope>NUCLEOTIDE SEQUENCE [LARGE SCALE GENOMIC DNA]</scope>
    <source>
        <strain evidence="7">ATCC BAA-887 / DSM 12427 / ZAS-2</strain>
    </source>
</reference>
<reference evidence="6 7" key="2">
    <citation type="journal article" date="2011" name="ISME J.">
        <title>RNA-seq reveals cooperative metabolic interactions between two termite-gut spirochete species in co-culture.</title>
        <authorList>
            <person name="Rosenthal A.Z."/>
            <person name="Matson E.G."/>
            <person name="Eldar A."/>
            <person name="Leadbetter J.R."/>
        </authorList>
    </citation>
    <scope>NUCLEOTIDE SEQUENCE [LARGE SCALE GENOMIC DNA]</scope>
    <source>
        <strain evidence="7">ATCC BAA-887 / DSM 12427 / ZAS-2</strain>
    </source>
</reference>
<dbReference type="GO" id="GO:0032259">
    <property type="term" value="P:methylation"/>
    <property type="evidence" value="ECO:0007669"/>
    <property type="project" value="UniProtKB-KW"/>
</dbReference>
<evidence type="ECO:0000313" key="7">
    <source>
        <dbReference type="Proteomes" id="UP000009223"/>
    </source>
</evidence>
<dbReference type="Pfam" id="PF02086">
    <property type="entry name" value="MethyltransfD12"/>
    <property type="match status" value="1"/>
</dbReference>
<dbReference type="HOGENOM" id="CLU_034356_1_1_12"/>
<dbReference type="InterPro" id="IPR002052">
    <property type="entry name" value="DNA_methylase_N6_adenine_CS"/>
</dbReference>
<dbReference type="InterPro" id="IPR029063">
    <property type="entry name" value="SAM-dependent_MTases_sf"/>
</dbReference>